<protein>
    <recommendedName>
        <fullName evidence="2">Rap1a immunity protein domain-containing protein</fullName>
    </recommendedName>
</protein>
<feature type="domain" description="Rap1a immunity protein" evidence="2">
    <location>
        <begin position="27"/>
        <end position="152"/>
    </location>
</feature>
<dbReference type="OrthoDB" id="6387713at2"/>
<dbReference type="AlphaFoldDB" id="A0A8J2XNM7"/>
<dbReference type="EMBL" id="BMDX01000005">
    <property type="protein sequence ID" value="GGA73440.1"/>
    <property type="molecule type" value="Genomic_DNA"/>
</dbReference>
<evidence type="ECO:0000313" key="3">
    <source>
        <dbReference type="EMBL" id="GGA73440.1"/>
    </source>
</evidence>
<keyword evidence="4" id="KW-1185">Reference proteome</keyword>
<dbReference type="Pfam" id="PF18602">
    <property type="entry name" value="Rap1a"/>
    <property type="match status" value="1"/>
</dbReference>
<comment type="caution">
    <text evidence="3">The sequence shown here is derived from an EMBL/GenBank/DDBJ whole genome shotgun (WGS) entry which is preliminary data.</text>
</comment>
<reference evidence="4" key="1">
    <citation type="journal article" date="2019" name="Int. J. Syst. Evol. Microbiol.">
        <title>The Global Catalogue of Microorganisms (GCM) 10K type strain sequencing project: providing services to taxonomists for standard genome sequencing and annotation.</title>
        <authorList>
            <consortium name="The Broad Institute Genomics Platform"/>
            <consortium name="The Broad Institute Genome Sequencing Center for Infectious Disease"/>
            <person name="Wu L."/>
            <person name="Ma J."/>
        </authorList>
    </citation>
    <scope>NUCLEOTIDE SEQUENCE [LARGE SCALE GENOMIC DNA]</scope>
    <source>
        <strain evidence="4">CGMCC 1.10130</strain>
    </source>
</reference>
<keyword evidence="1" id="KW-0732">Signal</keyword>
<evidence type="ECO:0000256" key="1">
    <source>
        <dbReference type="SAM" id="SignalP"/>
    </source>
</evidence>
<gene>
    <name evidence="3" type="ORF">GCM10011369_13990</name>
</gene>
<sequence>MKLPVLKIFTLLFALPLTNVMAVELLTAKELSSHCTHYEKDSKSLDGEFCARYIQGFIDGAVATDARVMINVEQQLQDRSSFEQRAMSTRAPSRGEYSRAARYAEFCLGNPVPLKEVVTHVANDLKATGSELSLTLAARDVVYSSLKAHYPCEAAD</sequence>
<evidence type="ECO:0000259" key="2">
    <source>
        <dbReference type="Pfam" id="PF18602"/>
    </source>
</evidence>
<evidence type="ECO:0000313" key="4">
    <source>
        <dbReference type="Proteomes" id="UP000619743"/>
    </source>
</evidence>
<dbReference type="Proteomes" id="UP000619743">
    <property type="component" value="Unassembled WGS sequence"/>
</dbReference>
<name>A0A8J2XNM7_9GAMM</name>
<proteinExistence type="predicted"/>
<feature type="chain" id="PRO_5035294269" description="Rap1a immunity protein domain-containing protein" evidence="1">
    <location>
        <begin position="23"/>
        <end position="156"/>
    </location>
</feature>
<accession>A0A8J2XNM7</accession>
<feature type="signal peptide" evidence="1">
    <location>
        <begin position="1"/>
        <end position="22"/>
    </location>
</feature>
<dbReference type="RefSeq" id="WP_087505247.1">
    <property type="nucleotide sequence ID" value="NZ_BMDX01000005.1"/>
</dbReference>
<organism evidence="3 4">
    <name type="scientific">Neiella marina</name>
    <dbReference type="NCBI Taxonomy" id="508461"/>
    <lineage>
        <taxon>Bacteria</taxon>
        <taxon>Pseudomonadati</taxon>
        <taxon>Pseudomonadota</taxon>
        <taxon>Gammaproteobacteria</taxon>
        <taxon>Alteromonadales</taxon>
        <taxon>Echinimonadaceae</taxon>
        <taxon>Neiella</taxon>
    </lineage>
</organism>
<dbReference type="InterPro" id="IPR041238">
    <property type="entry name" value="Rap1a"/>
</dbReference>